<feature type="domain" description="Transposase MuDR plant" evidence="2">
    <location>
        <begin position="125"/>
        <end position="176"/>
    </location>
</feature>
<evidence type="ECO:0000313" key="3">
    <source>
        <dbReference type="EMBL" id="TXG73237.1"/>
    </source>
</evidence>
<dbReference type="PANTHER" id="PTHR31973:SF187">
    <property type="entry name" value="MUTATOR TRANSPOSASE MUDRA PROTEIN"/>
    <property type="match status" value="1"/>
</dbReference>
<dbReference type="GO" id="GO:0008270">
    <property type="term" value="F:zinc ion binding"/>
    <property type="evidence" value="ECO:0007669"/>
    <property type="project" value="InterPro"/>
</dbReference>
<evidence type="ECO:0000313" key="4">
    <source>
        <dbReference type="Proteomes" id="UP000323000"/>
    </source>
</evidence>
<dbReference type="InterPro" id="IPR004332">
    <property type="entry name" value="Transposase_MuDR"/>
</dbReference>
<dbReference type="AlphaFoldDB" id="A0A5C7IV85"/>
<dbReference type="Proteomes" id="UP000323000">
    <property type="component" value="Chromosome 1"/>
</dbReference>
<feature type="compositionally biased region" description="Acidic residues" evidence="1">
    <location>
        <begin position="55"/>
        <end position="70"/>
    </location>
</feature>
<gene>
    <name evidence="3" type="ORF">EZV62_001816</name>
</gene>
<dbReference type="OrthoDB" id="1434941at2759"/>
<evidence type="ECO:0000256" key="1">
    <source>
        <dbReference type="SAM" id="MobiDB-lite"/>
    </source>
</evidence>
<dbReference type="Pfam" id="PF03108">
    <property type="entry name" value="DBD_Tnp_Mut"/>
    <property type="match status" value="1"/>
</dbReference>
<dbReference type="SUPFAM" id="SSF57756">
    <property type="entry name" value="Retrovirus zinc finger-like domains"/>
    <property type="match status" value="1"/>
</dbReference>
<accession>A0A5C7IV85</accession>
<keyword evidence="4" id="KW-1185">Reference proteome</keyword>
<protein>
    <recommendedName>
        <fullName evidence="2">Transposase MuDR plant domain-containing protein</fullName>
    </recommendedName>
</protein>
<proteinExistence type="predicted"/>
<dbReference type="GO" id="GO:0003676">
    <property type="term" value="F:nucleic acid binding"/>
    <property type="evidence" value="ECO:0007669"/>
    <property type="project" value="InterPro"/>
</dbReference>
<dbReference type="PANTHER" id="PTHR31973">
    <property type="entry name" value="POLYPROTEIN, PUTATIVE-RELATED"/>
    <property type="match status" value="1"/>
</dbReference>
<reference evidence="4" key="1">
    <citation type="journal article" date="2019" name="Gigascience">
        <title>De novo genome assembly of the endangered Acer yangbiense, a plant species with extremely small populations endemic to Yunnan Province, China.</title>
        <authorList>
            <person name="Yang J."/>
            <person name="Wariss H.M."/>
            <person name="Tao L."/>
            <person name="Zhang R."/>
            <person name="Yun Q."/>
            <person name="Hollingsworth P."/>
            <person name="Dao Z."/>
            <person name="Luo G."/>
            <person name="Guo H."/>
            <person name="Ma Y."/>
            <person name="Sun W."/>
        </authorList>
    </citation>
    <scope>NUCLEOTIDE SEQUENCE [LARGE SCALE GENOMIC DNA]</scope>
    <source>
        <strain evidence="4">cv. Malutang</strain>
    </source>
</reference>
<comment type="caution">
    <text evidence="3">The sequence shown here is derived from an EMBL/GenBank/DDBJ whole genome shotgun (WGS) entry which is preliminary data.</text>
</comment>
<dbReference type="InterPro" id="IPR036875">
    <property type="entry name" value="Znf_CCHC_sf"/>
</dbReference>
<evidence type="ECO:0000259" key="2">
    <source>
        <dbReference type="Pfam" id="PF03108"/>
    </source>
</evidence>
<dbReference type="EMBL" id="VAHF01000001">
    <property type="protein sequence ID" value="TXG73237.1"/>
    <property type="molecule type" value="Genomic_DNA"/>
</dbReference>
<feature type="compositionally biased region" description="Basic and acidic residues" evidence="1">
    <location>
        <begin position="39"/>
        <end position="54"/>
    </location>
</feature>
<name>A0A5C7IV85_9ROSI</name>
<feature type="region of interest" description="Disordered" evidence="1">
    <location>
        <begin position="39"/>
        <end position="70"/>
    </location>
</feature>
<organism evidence="3 4">
    <name type="scientific">Acer yangbiense</name>
    <dbReference type="NCBI Taxonomy" id="1000413"/>
    <lineage>
        <taxon>Eukaryota</taxon>
        <taxon>Viridiplantae</taxon>
        <taxon>Streptophyta</taxon>
        <taxon>Embryophyta</taxon>
        <taxon>Tracheophyta</taxon>
        <taxon>Spermatophyta</taxon>
        <taxon>Magnoliopsida</taxon>
        <taxon>eudicotyledons</taxon>
        <taxon>Gunneridae</taxon>
        <taxon>Pentapetalae</taxon>
        <taxon>rosids</taxon>
        <taxon>malvids</taxon>
        <taxon>Sapindales</taxon>
        <taxon>Sapindaceae</taxon>
        <taxon>Hippocastanoideae</taxon>
        <taxon>Acereae</taxon>
        <taxon>Acer</taxon>
    </lineage>
</organism>
<sequence length="468" mass="53895">MTMIKFELVLVPNDMGFPVDLLAWREGFNAENMQYHNDKPVEDTASEPAEHAASDEIDGSEDDNNYEVDDEFEDDSDVSLVEKDRVVDFGNPDRCNPDGDESIIILSSDEENGLTRAIIGNAKMTRAVVKMYAIQEGFTLKKIKNDKYKYTVVCKNDACDWRLHSSCLTDGVTFMIKSVRGVYSMCTRVAENKEATSRWVASVLRAKRIVLETLKSDHAKAYAKLKKYGNVICVMNPGSDVFVAINPSVVSVNPTFFRFYHSVKDEGTPICFMSDRQKRGLAALGKEWLEASNRSENAKAADWMMLEPVEKWARHGFDPNIKSDHITNNMSKCFNSWIKDERDKPVLQRLEHLRRRIMVRYYEKWDDLEKWNDSITPYAREMLDTNEKEARKLQVIHDESSWPDYQYEIIKPPVKRTKVGRPKKNRRRAANEPYALGATFSKRCTTCQEIGHNNRTCPNKVKNFSFTQ</sequence>